<keyword evidence="3" id="KW-1185">Reference proteome</keyword>
<reference evidence="2 3" key="1">
    <citation type="submission" date="2021-05" db="EMBL/GenBank/DDBJ databases">
        <title>Genome Assembly of Synthetic Allotetraploid Brassica napus Reveals Homoeologous Exchanges between Subgenomes.</title>
        <authorList>
            <person name="Davis J.T."/>
        </authorList>
    </citation>
    <scope>NUCLEOTIDE SEQUENCE [LARGE SCALE GENOMIC DNA]</scope>
    <source>
        <strain evidence="3">cv. Da-Ae</strain>
        <tissue evidence="2">Seedling</tissue>
    </source>
</reference>
<organism evidence="2 3">
    <name type="scientific">Brassica napus</name>
    <name type="common">Rape</name>
    <dbReference type="NCBI Taxonomy" id="3708"/>
    <lineage>
        <taxon>Eukaryota</taxon>
        <taxon>Viridiplantae</taxon>
        <taxon>Streptophyta</taxon>
        <taxon>Embryophyta</taxon>
        <taxon>Tracheophyta</taxon>
        <taxon>Spermatophyta</taxon>
        <taxon>Magnoliopsida</taxon>
        <taxon>eudicotyledons</taxon>
        <taxon>Gunneridae</taxon>
        <taxon>Pentapetalae</taxon>
        <taxon>rosids</taxon>
        <taxon>malvids</taxon>
        <taxon>Brassicales</taxon>
        <taxon>Brassicaceae</taxon>
        <taxon>Brassiceae</taxon>
        <taxon>Brassica</taxon>
    </lineage>
</organism>
<dbReference type="InterPro" id="IPR013187">
    <property type="entry name" value="F-box-assoc_dom_typ3"/>
</dbReference>
<feature type="domain" description="F-box associated beta-propeller type 3" evidence="1">
    <location>
        <begin position="1"/>
        <end position="46"/>
    </location>
</feature>
<dbReference type="EMBL" id="JAGKQM010000008">
    <property type="protein sequence ID" value="KAH0915177.1"/>
    <property type="molecule type" value="Genomic_DNA"/>
</dbReference>
<accession>A0ABQ8CDL0</accession>
<name>A0ABQ8CDL0_BRANA</name>
<evidence type="ECO:0000313" key="3">
    <source>
        <dbReference type="Proteomes" id="UP000824890"/>
    </source>
</evidence>
<evidence type="ECO:0000313" key="2">
    <source>
        <dbReference type="EMBL" id="KAH0915177.1"/>
    </source>
</evidence>
<sequence length="59" mass="6910">MFVGMTGTGEIVVSALNRKPFYVSFYNVESKSFNRVYIQGLEEFNHDTFVDYVENMKFI</sequence>
<proteinExistence type="predicted"/>
<dbReference type="Proteomes" id="UP000824890">
    <property type="component" value="Unassembled WGS sequence"/>
</dbReference>
<evidence type="ECO:0000259" key="1">
    <source>
        <dbReference type="Pfam" id="PF08268"/>
    </source>
</evidence>
<dbReference type="Pfam" id="PF08268">
    <property type="entry name" value="FBA_3"/>
    <property type="match status" value="1"/>
</dbReference>
<protein>
    <recommendedName>
        <fullName evidence="1">F-box associated beta-propeller type 3 domain-containing protein</fullName>
    </recommendedName>
</protein>
<comment type="caution">
    <text evidence="2">The sequence shown here is derived from an EMBL/GenBank/DDBJ whole genome shotgun (WGS) entry which is preliminary data.</text>
</comment>
<gene>
    <name evidence="2" type="ORF">HID58_029623</name>
</gene>